<comment type="similarity">
    <text evidence="1">Belongs to the universal stress protein A family.</text>
</comment>
<reference evidence="4 5" key="1">
    <citation type="submission" date="2019-07" db="EMBL/GenBank/DDBJ databases">
        <title>Analysis of the biochemical properties, biological activity and biotechnological potential of siderophores and biosurfactants produced by Antarctic psychrotolerant bacteria.</title>
        <authorList>
            <person name="Styczynski M."/>
            <person name="Krucon T."/>
            <person name="Decewicz P."/>
            <person name="Dziewit L."/>
        </authorList>
    </citation>
    <scope>NUCLEOTIDE SEQUENCE [LARGE SCALE GENOMIC DNA]</scope>
    <source>
        <strain evidence="4 5">ANT_H27</strain>
    </source>
</reference>
<evidence type="ECO:0000256" key="2">
    <source>
        <dbReference type="SAM" id="MobiDB-lite"/>
    </source>
</evidence>
<comment type="caution">
    <text evidence="4">The sequence shown here is derived from an EMBL/GenBank/DDBJ whole genome shotgun (WGS) entry which is preliminary data.</text>
</comment>
<dbReference type="CDD" id="cd00293">
    <property type="entry name" value="USP-like"/>
    <property type="match status" value="1"/>
</dbReference>
<dbReference type="EMBL" id="VOBL01000006">
    <property type="protein sequence ID" value="KAA0977606.1"/>
    <property type="molecule type" value="Genomic_DNA"/>
</dbReference>
<dbReference type="SUPFAM" id="SSF52402">
    <property type="entry name" value="Adenine nucleotide alpha hydrolases-like"/>
    <property type="match status" value="1"/>
</dbReference>
<dbReference type="Pfam" id="PF00582">
    <property type="entry name" value="Usp"/>
    <property type="match status" value="1"/>
</dbReference>
<sequence>MAMDTEESLDRMAEESEPAPATPGSIVVGHDGSADAQAALEMAMEMAGKLGRPVLMVRAWSIVTAPRPAAWSAGYVPPFDEFAAAVKEEMLRHAGPVAQKFPDVEISYLPVHAAPLKALVAISRDAYLLVLGTRGRGGLQGMRLGSVSGQCMRHGQCPVLVVRPQT</sequence>
<dbReference type="InterPro" id="IPR006015">
    <property type="entry name" value="Universal_stress_UspA"/>
</dbReference>
<feature type="domain" description="UspA" evidence="3">
    <location>
        <begin position="26"/>
        <end position="163"/>
    </location>
</feature>
<dbReference type="PRINTS" id="PR01438">
    <property type="entry name" value="UNVRSLSTRESS"/>
</dbReference>
<dbReference type="AlphaFoldDB" id="A0A5B0EFZ9"/>
<protein>
    <submittedName>
        <fullName evidence="4">Universal stress protein</fullName>
    </submittedName>
</protein>
<dbReference type="Proteomes" id="UP000323856">
    <property type="component" value="Unassembled WGS sequence"/>
</dbReference>
<name>A0A5B0EFZ9_9MICC</name>
<accession>A0A5B0EFZ9</accession>
<dbReference type="OrthoDB" id="6174426at2"/>
<evidence type="ECO:0000259" key="3">
    <source>
        <dbReference type="Pfam" id="PF00582"/>
    </source>
</evidence>
<gene>
    <name evidence="4" type="ORF">FQ154_07805</name>
</gene>
<proteinExistence type="inferred from homology"/>
<organism evidence="4 5">
    <name type="scientific">Paeniglutamicibacter gangotriensis</name>
    <dbReference type="NCBI Taxonomy" id="254787"/>
    <lineage>
        <taxon>Bacteria</taxon>
        <taxon>Bacillati</taxon>
        <taxon>Actinomycetota</taxon>
        <taxon>Actinomycetes</taxon>
        <taxon>Micrococcales</taxon>
        <taxon>Micrococcaceae</taxon>
        <taxon>Paeniglutamicibacter</taxon>
    </lineage>
</organism>
<evidence type="ECO:0000313" key="5">
    <source>
        <dbReference type="Proteomes" id="UP000323856"/>
    </source>
</evidence>
<dbReference type="InterPro" id="IPR014729">
    <property type="entry name" value="Rossmann-like_a/b/a_fold"/>
</dbReference>
<dbReference type="InterPro" id="IPR006016">
    <property type="entry name" value="UspA"/>
</dbReference>
<evidence type="ECO:0000256" key="1">
    <source>
        <dbReference type="ARBA" id="ARBA00008791"/>
    </source>
</evidence>
<feature type="region of interest" description="Disordered" evidence="2">
    <location>
        <begin position="1"/>
        <end position="28"/>
    </location>
</feature>
<dbReference type="Gene3D" id="3.40.50.620">
    <property type="entry name" value="HUPs"/>
    <property type="match status" value="1"/>
</dbReference>
<dbReference type="PANTHER" id="PTHR46268">
    <property type="entry name" value="STRESS RESPONSE PROTEIN NHAX"/>
    <property type="match status" value="1"/>
</dbReference>
<evidence type="ECO:0000313" key="4">
    <source>
        <dbReference type="EMBL" id="KAA0977606.1"/>
    </source>
</evidence>
<dbReference type="PANTHER" id="PTHR46268:SF6">
    <property type="entry name" value="UNIVERSAL STRESS PROTEIN UP12"/>
    <property type="match status" value="1"/>
</dbReference>